<evidence type="ECO:0000256" key="5">
    <source>
        <dbReference type="ARBA" id="ARBA00023136"/>
    </source>
</evidence>
<protein>
    <submittedName>
        <fullName evidence="9">Drug resistance transporter, EmrB/QacA subfamily</fullName>
    </submittedName>
</protein>
<evidence type="ECO:0000313" key="10">
    <source>
        <dbReference type="Proteomes" id="UP000183585"/>
    </source>
</evidence>
<keyword evidence="3 7" id="KW-0812">Transmembrane</keyword>
<feature type="transmembrane region" description="Helical" evidence="7">
    <location>
        <begin position="196"/>
        <end position="216"/>
    </location>
</feature>
<feature type="transmembrane region" description="Helical" evidence="7">
    <location>
        <begin position="222"/>
        <end position="245"/>
    </location>
</feature>
<gene>
    <name evidence="9" type="ORF">GA0070563_102379</name>
</gene>
<dbReference type="RefSeq" id="WP_074473181.1">
    <property type="nucleotide sequence ID" value="NZ_FMCT01000002.1"/>
</dbReference>
<dbReference type="PROSITE" id="PS50850">
    <property type="entry name" value="MFS"/>
    <property type="match status" value="1"/>
</dbReference>
<dbReference type="SUPFAM" id="SSF103473">
    <property type="entry name" value="MFS general substrate transporter"/>
    <property type="match status" value="1"/>
</dbReference>
<dbReference type="EMBL" id="FMCT01000002">
    <property type="protein sequence ID" value="SCE85058.1"/>
    <property type="molecule type" value="Genomic_DNA"/>
</dbReference>
<feature type="region of interest" description="Disordered" evidence="6">
    <location>
        <begin position="471"/>
        <end position="495"/>
    </location>
</feature>
<evidence type="ECO:0000256" key="3">
    <source>
        <dbReference type="ARBA" id="ARBA00022692"/>
    </source>
</evidence>
<feature type="transmembrane region" description="Helical" evidence="7">
    <location>
        <begin position="402"/>
        <end position="423"/>
    </location>
</feature>
<feature type="domain" description="Major facilitator superfamily (MFS) profile" evidence="8">
    <location>
        <begin position="10"/>
        <end position="470"/>
    </location>
</feature>
<evidence type="ECO:0000256" key="7">
    <source>
        <dbReference type="SAM" id="Phobius"/>
    </source>
</evidence>
<dbReference type="Pfam" id="PF07690">
    <property type="entry name" value="MFS_1"/>
    <property type="match status" value="1"/>
</dbReference>
<dbReference type="GO" id="GO:0022857">
    <property type="term" value="F:transmembrane transporter activity"/>
    <property type="evidence" value="ECO:0007669"/>
    <property type="project" value="InterPro"/>
</dbReference>
<comment type="subcellular location">
    <subcellularLocation>
        <location evidence="1">Cell membrane</location>
        <topology evidence="1">Multi-pass membrane protein</topology>
    </subcellularLocation>
</comment>
<feature type="transmembrane region" description="Helical" evidence="7">
    <location>
        <begin position="166"/>
        <end position="184"/>
    </location>
</feature>
<dbReference type="InterPro" id="IPR011701">
    <property type="entry name" value="MFS"/>
</dbReference>
<feature type="transmembrane region" description="Helical" evidence="7">
    <location>
        <begin position="266"/>
        <end position="289"/>
    </location>
</feature>
<dbReference type="AlphaFoldDB" id="A0A1C4VM89"/>
<dbReference type="InterPro" id="IPR020846">
    <property type="entry name" value="MFS_dom"/>
</dbReference>
<evidence type="ECO:0000256" key="6">
    <source>
        <dbReference type="SAM" id="MobiDB-lite"/>
    </source>
</evidence>
<feature type="transmembrane region" description="Helical" evidence="7">
    <location>
        <begin position="49"/>
        <end position="68"/>
    </location>
</feature>
<keyword evidence="10" id="KW-1185">Reference proteome</keyword>
<keyword evidence="5 7" id="KW-0472">Membrane</keyword>
<dbReference type="PANTHER" id="PTHR42718:SF9">
    <property type="entry name" value="MAJOR FACILITATOR SUPERFAMILY MULTIDRUG TRANSPORTER MFSC"/>
    <property type="match status" value="1"/>
</dbReference>
<evidence type="ECO:0000256" key="4">
    <source>
        <dbReference type="ARBA" id="ARBA00022989"/>
    </source>
</evidence>
<dbReference type="PANTHER" id="PTHR42718">
    <property type="entry name" value="MAJOR FACILITATOR SUPERFAMILY MULTIDRUG TRANSPORTER MFSC"/>
    <property type="match status" value="1"/>
</dbReference>
<accession>A0A1C4VM89</accession>
<dbReference type="Proteomes" id="UP000183585">
    <property type="component" value="Unassembled WGS sequence"/>
</dbReference>
<dbReference type="CDD" id="cd17321">
    <property type="entry name" value="MFS_MMR_MDR_like"/>
    <property type="match status" value="1"/>
</dbReference>
<reference evidence="10" key="1">
    <citation type="submission" date="2016-06" db="EMBL/GenBank/DDBJ databases">
        <authorList>
            <person name="Varghese N."/>
            <person name="Submissions Spin"/>
        </authorList>
    </citation>
    <scope>NUCLEOTIDE SEQUENCE [LARGE SCALE GENOMIC DNA]</scope>
    <source>
        <strain evidence="10">DSM 43168</strain>
    </source>
</reference>
<evidence type="ECO:0000256" key="1">
    <source>
        <dbReference type="ARBA" id="ARBA00004651"/>
    </source>
</evidence>
<evidence type="ECO:0000256" key="2">
    <source>
        <dbReference type="ARBA" id="ARBA00022448"/>
    </source>
</evidence>
<dbReference type="InterPro" id="IPR036259">
    <property type="entry name" value="MFS_trans_sf"/>
</dbReference>
<keyword evidence="2" id="KW-0813">Transport</keyword>
<evidence type="ECO:0000313" key="9">
    <source>
        <dbReference type="EMBL" id="SCE85058.1"/>
    </source>
</evidence>
<name>A0A1C4VM89_9ACTN</name>
<proteinExistence type="predicted"/>
<organism evidence="9 10">
    <name type="scientific">Micromonospora carbonacea</name>
    <dbReference type="NCBI Taxonomy" id="47853"/>
    <lineage>
        <taxon>Bacteria</taxon>
        <taxon>Bacillati</taxon>
        <taxon>Actinomycetota</taxon>
        <taxon>Actinomycetes</taxon>
        <taxon>Micromonosporales</taxon>
        <taxon>Micromonosporaceae</taxon>
        <taxon>Micromonospora</taxon>
    </lineage>
</organism>
<feature type="transmembrane region" description="Helical" evidence="7">
    <location>
        <begin position="443"/>
        <end position="463"/>
    </location>
</feature>
<feature type="transmembrane region" description="Helical" evidence="7">
    <location>
        <begin position="295"/>
        <end position="317"/>
    </location>
</feature>
<evidence type="ECO:0000259" key="8">
    <source>
        <dbReference type="PROSITE" id="PS50850"/>
    </source>
</evidence>
<feature type="transmembrane region" description="Helical" evidence="7">
    <location>
        <begin position="80"/>
        <end position="103"/>
    </location>
</feature>
<keyword evidence="4 7" id="KW-1133">Transmembrane helix</keyword>
<sequence length="495" mass="50168">MPLTWRSRAALLVCCGTLFLGVLDGAALNLALPSVQRDLRLSTVELQWVATSNALVRASLTLLCGAVADRYGRRRMFRVGLLVFVAGSLLCGVAPHAPALIAARGVQGVGGALMAPPALALIANLFPDALRRGRALGTWSATAGVSAACGPLVGGVLVQAAGWRSLFAVSVAGAAVLHAGTRLLPPGVVDGPPRRLDGLGNTLAALVLVGFTFALIDGPSRGWLSGPVLVAVAVAVAAAVGYVPAARRRPDPVLDPRHLAIPALRGAVLTAVVAYLALGGFTFVNTFYLQQVRGFSPLATGLLTLPTTLGTLVLANVSGRIVGRHGGRLPATVGHLSIVASMTLLALTVTADAGLAPLLVGYLLLGAGMGLVNPPATNTAVNSLPRDRAGVASAITSASRQIGTNLGVAVLGAVVVSVLALTGQPTDDIARVAAEAGDDFTTALRAAYALVAATAAYCAYATWRLFRPPPDRPAGEEVVGIEDAPTAPPTATTAS</sequence>
<dbReference type="PRINTS" id="PR01036">
    <property type="entry name" value="TCRTETB"/>
</dbReference>
<dbReference type="Gene3D" id="1.20.1250.20">
    <property type="entry name" value="MFS general substrate transporter like domains"/>
    <property type="match status" value="1"/>
</dbReference>
<dbReference type="Gene3D" id="1.20.1720.10">
    <property type="entry name" value="Multidrug resistance protein D"/>
    <property type="match status" value="1"/>
</dbReference>
<feature type="transmembrane region" description="Helical" evidence="7">
    <location>
        <begin position="138"/>
        <end position="160"/>
    </location>
</feature>
<dbReference type="GO" id="GO:0005886">
    <property type="term" value="C:plasma membrane"/>
    <property type="evidence" value="ECO:0007669"/>
    <property type="project" value="UniProtKB-SubCell"/>
</dbReference>